<dbReference type="InterPro" id="IPR013467">
    <property type="entry name" value="HNH78-like"/>
</dbReference>
<dbReference type="NCBIfam" id="TIGR02646">
    <property type="entry name" value="retron system putative HNH endonuclease"/>
    <property type="match status" value="1"/>
</dbReference>
<keyword evidence="2" id="KW-1185">Reference proteome</keyword>
<dbReference type="Proteomes" id="UP000234744">
    <property type="component" value="Unassembled WGS sequence"/>
</dbReference>
<proteinExistence type="predicted"/>
<dbReference type="RefSeq" id="WP_102084189.1">
    <property type="nucleotide sequence ID" value="NZ_PJCJ01000037.1"/>
</dbReference>
<evidence type="ECO:0000313" key="2">
    <source>
        <dbReference type="Proteomes" id="UP000234744"/>
    </source>
</evidence>
<protein>
    <submittedName>
        <fullName evidence="1">TIGR02646 family protein</fullName>
    </submittedName>
</protein>
<comment type="caution">
    <text evidence="1">The sequence shown here is derived from an EMBL/GenBank/DDBJ whole genome shotgun (WGS) entry which is preliminary data.</text>
</comment>
<evidence type="ECO:0000313" key="1">
    <source>
        <dbReference type="EMBL" id="PLV07554.1"/>
    </source>
</evidence>
<dbReference type="EMBL" id="PJCJ01000037">
    <property type="protein sequence ID" value="PLV07554.1"/>
    <property type="molecule type" value="Genomic_DNA"/>
</dbReference>
<name>A0ABX4TTV4_PSEDL</name>
<reference evidence="1 2" key="1">
    <citation type="submission" date="2017-12" db="EMBL/GenBank/DDBJ databases">
        <title>Detection of the carbapenemase gene blaVIM-5 in members of the Pseudomonas putida group isolated from polluted Nigerian wetlands.</title>
        <authorList>
            <person name="Adelowo O."/>
            <person name="Vollmers J."/>
            <person name="Maeusezahl I."/>
            <person name="Kaster A.-K."/>
            <person name="Mueller J.A."/>
        </authorList>
    </citation>
    <scope>NUCLEOTIDE SEQUENCE [LARGE SCALE GENOMIC DNA]</scope>
    <source>
        <strain evidence="1 2">MR69</strain>
    </source>
</reference>
<sequence length="229" mass="25835">MHKLDRTSVTPPACLGVYDYRTQKWKDLGSECKRELRASLVQMQGIPGVTTPDADEYGLRCAYCEGTIFHEGHIEHFRRKNPAHYPELTFAWPNLFLACGASSHCGHYKDRPGGAAYNADDLIKPDEDDPSEFFHFHSYGDVRVRTGLSAENSHRAAETIRVFGLNDSALSGARSKALSFYKTKVLDDLGELASWSLEDRQAYLVGELEATRWEPYATTVHHFLQSSIY</sequence>
<gene>
    <name evidence="1" type="ORF">CXG47_27385</name>
</gene>
<accession>A0ABX4TTV4</accession>
<organism evidence="1 2">
    <name type="scientific">Pseudomonas plecoglossicida</name>
    <dbReference type="NCBI Taxonomy" id="70775"/>
    <lineage>
        <taxon>Bacteria</taxon>
        <taxon>Pseudomonadati</taxon>
        <taxon>Pseudomonadota</taxon>
        <taxon>Gammaproteobacteria</taxon>
        <taxon>Pseudomonadales</taxon>
        <taxon>Pseudomonadaceae</taxon>
        <taxon>Pseudomonas</taxon>
    </lineage>
</organism>